<evidence type="ECO:0000313" key="3">
    <source>
        <dbReference type="Proteomes" id="UP000006882"/>
    </source>
</evidence>
<dbReference type="EMBL" id="CM007651">
    <property type="protein sequence ID" value="ONI26982.1"/>
    <property type="molecule type" value="Genomic_DNA"/>
</dbReference>
<keyword evidence="1" id="KW-0732">Signal</keyword>
<accession>A0A251QT34</accession>
<protein>
    <recommendedName>
        <fullName evidence="4">Knottin scorpion toxin-like domain-containing protein</fullName>
    </recommendedName>
</protein>
<gene>
    <name evidence="2" type="ORF">PRUPE_1G060500</name>
</gene>
<dbReference type="Gramene" id="ONI26982">
    <property type="protein sequence ID" value="ONI26982"/>
    <property type="gene ID" value="PRUPE_1G060500"/>
</dbReference>
<proteinExistence type="predicted"/>
<sequence>MAGGYFCIIAKKLIILLVVIAMVFSSLGMADLQCRAKCEDQPDCNAFCQRIGFKGGDCQPPLYQFCCCET</sequence>
<evidence type="ECO:0008006" key="4">
    <source>
        <dbReference type="Google" id="ProtNLM"/>
    </source>
</evidence>
<organism evidence="2 3">
    <name type="scientific">Prunus persica</name>
    <name type="common">Peach</name>
    <name type="synonym">Amygdalus persica</name>
    <dbReference type="NCBI Taxonomy" id="3760"/>
    <lineage>
        <taxon>Eukaryota</taxon>
        <taxon>Viridiplantae</taxon>
        <taxon>Streptophyta</taxon>
        <taxon>Embryophyta</taxon>
        <taxon>Tracheophyta</taxon>
        <taxon>Spermatophyta</taxon>
        <taxon>Magnoliopsida</taxon>
        <taxon>eudicotyledons</taxon>
        <taxon>Gunneridae</taxon>
        <taxon>Pentapetalae</taxon>
        <taxon>rosids</taxon>
        <taxon>fabids</taxon>
        <taxon>Rosales</taxon>
        <taxon>Rosaceae</taxon>
        <taxon>Amygdaloideae</taxon>
        <taxon>Amygdaleae</taxon>
        <taxon>Prunus</taxon>
    </lineage>
</organism>
<evidence type="ECO:0000256" key="1">
    <source>
        <dbReference type="SAM" id="SignalP"/>
    </source>
</evidence>
<keyword evidence="3" id="KW-1185">Reference proteome</keyword>
<feature type="chain" id="PRO_5013349788" description="Knottin scorpion toxin-like domain-containing protein" evidence="1">
    <location>
        <begin position="31"/>
        <end position="70"/>
    </location>
</feature>
<reference evidence="2 3" key="1">
    <citation type="journal article" date="2013" name="Nat. Genet.">
        <title>The high-quality draft genome of peach (Prunus persica) identifies unique patterns of genetic diversity, domestication and genome evolution.</title>
        <authorList>
            <consortium name="International Peach Genome Initiative"/>
            <person name="Verde I."/>
            <person name="Abbott A.G."/>
            <person name="Scalabrin S."/>
            <person name="Jung S."/>
            <person name="Shu S."/>
            <person name="Marroni F."/>
            <person name="Zhebentyayeva T."/>
            <person name="Dettori M.T."/>
            <person name="Grimwood J."/>
            <person name="Cattonaro F."/>
            <person name="Zuccolo A."/>
            <person name="Rossini L."/>
            <person name="Jenkins J."/>
            <person name="Vendramin E."/>
            <person name="Meisel L.A."/>
            <person name="Decroocq V."/>
            <person name="Sosinski B."/>
            <person name="Prochnik S."/>
            <person name="Mitros T."/>
            <person name="Policriti A."/>
            <person name="Cipriani G."/>
            <person name="Dondini L."/>
            <person name="Ficklin S."/>
            <person name="Goodstein D.M."/>
            <person name="Xuan P."/>
            <person name="Del Fabbro C."/>
            <person name="Aramini V."/>
            <person name="Copetti D."/>
            <person name="Gonzalez S."/>
            <person name="Horner D.S."/>
            <person name="Falchi R."/>
            <person name="Lucas S."/>
            <person name="Mica E."/>
            <person name="Maldonado J."/>
            <person name="Lazzari B."/>
            <person name="Bielenberg D."/>
            <person name="Pirona R."/>
            <person name="Miculan M."/>
            <person name="Barakat A."/>
            <person name="Testolin R."/>
            <person name="Stella A."/>
            <person name="Tartarini S."/>
            <person name="Tonutti P."/>
            <person name="Arus P."/>
            <person name="Orellana A."/>
            <person name="Wells C."/>
            <person name="Main D."/>
            <person name="Vizzotto G."/>
            <person name="Silva H."/>
            <person name="Salamini F."/>
            <person name="Schmutz J."/>
            <person name="Morgante M."/>
            <person name="Rokhsar D.S."/>
        </authorList>
    </citation>
    <scope>NUCLEOTIDE SEQUENCE [LARGE SCALE GENOMIC DNA]</scope>
    <source>
        <strain evidence="3">cv. Nemared</strain>
    </source>
</reference>
<evidence type="ECO:0000313" key="2">
    <source>
        <dbReference type="EMBL" id="ONI26982.1"/>
    </source>
</evidence>
<feature type="signal peptide" evidence="1">
    <location>
        <begin position="1"/>
        <end position="30"/>
    </location>
</feature>
<dbReference type="Proteomes" id="UP000006882">
    <property type="component" value="Chromosome G1"/>
</dbReference>
<dbReference type="AlphaFoldDB" id="A0A251QT34"/>
<name>A0A251QT34_PRUPE</name>